<evidence type="ECO:0000259" key="2">
    <source>
        <dbReference type="Pfam" id="PF09369"/>
    </source>
</evidence>
<dbReference type="RefSeq" id="WP_378187850.1">
    <property type="nucleotide sequence ID" value="NZ_JBHUIR010000007.1"/>
</dbReference>
<dbReference type="Pfam" id="PF09369">
    <property type="entry name" value="MZB"/>
    <property type="match status" value="1"/>
</dbReference>
<dbReference type="Proteomes" id="UP001597373">
    <property type="component" value="Unassembled WGS sequence"/>
</dbReference>
<accession>A0ABW5DF66</accession>
<organism evidence="3 4">
    <name type="scientific">Chelativorans composti</name>
    <dbReference type="NCBI Taxonomy" id="768533"/>
    <lineage>
        <taxon>Bacteria</taxon>
        <taxon>Pseudomonadati</taxon>
        <taxon>Pseudomonadota</taxon>
        <taxon>Alphaproteobacteria</taxon>
        <taxon>Hyphomicrobiales</taxon>
        <taxon>Phyllobacteriaceae</taxon>
        <taxon>Chelativorans</taxon>
    </lineage>
</organism>
<feature type="region of interest" description="Disordered" evidence="1">
    <location>
        <begin position="62"/>
        <end position="82"/>
    </location>
</feature>
<protein>
    <submittedName>
        <fullName evidence="3">DrmB family protein</fullName>
    </submittedName>
</protein>
<evidence type="ECO:0000313" key="4">
    <source>
        <dbReference type="Proteomes" id="UP001597373"/>
    </source>
</evidence>
<keyword evidence="4" id="KW-1185">Reference proteome</keyword>
<feature type="domain" description="MrfA-like Zn-binding" evidence="2">
    <location>
        <begin position="490"/>
        <end position="594"/>
    </location>
</feature>
<dbReference type="EMBL" id="JBHUIR010000007">
    <property type="protein sequence ID" value="MFD2258554.1"/>
    <property type="molecule type" value="Genomic_DNA"/>
</dbReference>
<proteinExistence type="predicted"/>
<reference evidence="4" key="1">
    <citation type="journal article" date="2019" name="Int. J. Syst. Evol. Microbiol.">
        <title>The Global Catalogue of Microorganisms (GCM) 10K type strain sequencing project: providing services to taxonomists for standard genome sequencing and annotation.</title>
        <authorList>
            <consortium name="The Broad Institute Genomics Platform"/>
            <consortium name="The Broad Institute Genome Sequencing Center for Infectious Disease"/>
            <person name="Wu L."/>
            <person name="Ma J."/>
        </authorList>
    </citation>
    <scope>NUCLEOTIDE SEQUENCE [LARGE SCALE GENOMIC DNA]</scope>
    <source>
        <strain evidence="4">KCTC 23707</strain>
    </source>
</reference>
<evidence type="ECO:0000313" key="3">
    <source>
        <dbReference type="EMBL" id="MFD2258554.1"/>
    </source>
</evidence>
<sequence>MSQVVGLFGPGAMIDLPDRSVLVMGLDHWETFGPHAFETIEEPRLAQLLERRLADQQDGRISAGKPLSFRTPPIDQGDPGKARPAIKAKVFPEWFVCDSIDTDPPNRRRIVRFSELEAPKKTDWRGDDGRKRHASPLRFVCGCEKGHLQDIEWRRVVHATRSGEARGEGGSCRKAMWLEDTGTSADPRDTRIVCECGAKLSLEELFQPGRLGPCTGKRPWLASDDPDGCDRQLRLLTRSATNTYFPQVVRIISLPESDDALERALDAVWSTVASCASAHDVSMAKRFNPTVAANLGPYSDQDIFNRISARRHRDQAADHTAVENPRIAEFRLLASGRKLIGENRPDARLHAETLDREQWDPDGDPNLAGVRSLVAVHRLREVSCLYGFTRFEPAPLAEDGIEDVGLAVNGAPLGENPEWLPAIEQFGEGFFLRLDPLKLMEWVTRPAVRNRATNLASGAQAWKKARRDRGLSDKIPWEGEHIEYTLAHSLSHALINEVAIDCGYPASSLKERLYLIPNRPGEPKECGILIYTASAGNQGTLGGLVEVTRRFSSVMSSALERLRLCSGDPICADHDPATASEDRALHGAACHGCLLVAETSCEQRNVFLDRSLLVDTMATFGASFFTSNTTKSHHSGY</sequence>
<comment type="caution">
    <text evidence="3">The sequence shown here is derived from an EMBL/GenBank/DDBJ whole genome shotgun (WGS) entry which is preliminary data.</text>
</comment>
<dbReference type="InterPro" id="IPR047721">
    <property type="entry name" value="DrmB"/>
</dbReference>
<gene>
    <name evidence="3" type="primary">drmB</name>
    <name evidence="3" type="ORF">ACFSMZ_02055</name>
</gene>
<name>A0ABW5DF66_9HYPH</name>
<dbReference type="InterPro" id="IPR018973">
    <property type="entry name" value="MZB"/>
</dbReference>
<evidence type="ECO:0000256" key="1">
    <source>
        <dbReference type="SAM" id="MobiDB-lite"/>
    </source>
</evidence>
<dbReference type="NCBIfam" id="NF038324">
    <property type="entry name" value="DrmB_fam"/>
    <property type="match status" value="1"/>
</dbReference>